<feature type="compositionally biased region" description="Polar residues" evidence="1">
    <location>
        <begin position="88"/>
        <end position="102"/>
    </location>
</feature>
<proteinExistence type="predicted"/>
<dbReference type="AlphaFoldDB" id="A0A835ZA62"/>
<name>A0A835ZA62_9STRA</name>
<feature type="compositionally biased region" description="Low complexity" evidence="1">
    <location>
        <begin position="1"/>
        <end position="12"/>
    </location>
</feature>
<keyword evidence="3" id="KW-1185">Reference proteome</keyword>
<organism evidence="2 3">
    <name type="scientific">Tribonema minus</name>
    <dbReference type="NCBI Taxonomy" id="303371"/>
    <lineage>
        <taxon>Eukaryota</taxon>
        <taxon>Sar</taxon>
        <taxon>Stramenopiles</taxon>
        <taxon>Ochrophyta</taxon>
        <taxon>PX clade</taxon>
        <taxon>Xanthophyceae</taxon>
        <taxon>Tribonematales</taxon>
        <taxon>Tribonemataceae</taxon>
        <taxon>Tribonema</taxon>
    </lineage>
</organism>
<accession>A0A835ZA62</accession>
<protein>
    <submittedName>
        <fullName evidence="2">Uncharacterized protein</fullName>
    </submittedName>
</protein>
<feature type="compositionally biased region" description="Basic and acidic residues" evidence="1">
    <location>
        <begin position="22"/>
        <end position="34"/>
    </location>
</feature>
<feature type="region of interest" description="Disordered" evidence="1">
    <location>
        <begin position="81"/>
        <end position="115"/>
    </location>
</feature>
<sequence length="457" mass="51109">MTKAKATTGKKTCASKKTRAQLNKEENDRRDARKVPRVTDGIYTFKKAKKEAEHRGFDVSDDAEAYWNKQTCTPKTRKMLMKNGRSPDINSIVSGHTRSSPATAAERKATKDKYKHTVTEHNLGQVNWMESAATMAALKILDPHNEFTFETVPDGLGCDTAAQDTTSGLYAAIQAKSGEMRDGQTILHVSRKDGEAGGRYPTCIILGVLITNIDREAIKDSLTAFDYVPTVEVSDIFLFGSATEFPNKTLAPYPRKKADDVYGDNRYVVGFDSEERLEIMRQKFRRLLREKAVWTRSDLWFGLGSNTPNPNVGSKHQEEVKNCVALAALVGFNNLRAPNMQNETTDVVWRLDKKDVRISLKSSTVANKGKGGGFWFHLGKHPNDHFCDYVFTSYRDTRGVRMSMSVIKASRAYNDDKKHFCWSPTSNKDILESRIDLRGPDALSKLIAAVSGMDTIA</sequence>
<reference evidence="2" key="1">
    <citation type="submission" date="2021-02" db="EMBL/GenBank/DDBJ databases">
        <title>First Annotated Genome of the Yellow-green Alga Tribonema minus.</title>
        <authorList>
            <person name="Mahan K.M."/>
        </authorList>
    </citation>
    <scope>NUCLEOTIDE SEQUENCE</scope>
    <source>
        <strain evidence="2">UTEX B ZZ1240</strain>
    </source>
</reference>
<dbReference type="EMBL" id="JAFCMP010000112">
    <property type="protein sequence ID" value="KAG5186379.1"/>
    <property type="molecule type" value="Genomic_DNA"/>
</dbReference>
<evidence type="ECO:0000313" key="3">
    <source>
        <dbReference type="Proteomes" id="UP000664859"/>
    </source>
</evidence>
<feature type="compositionally biased region" description="Basic and acidic residues" evidence="1">
    <location>
        <begin position="105"/>
        <end position="115"/>
    </location>
</feature>
<feature type="region of interest" description="Disordered" evidence="1">
    <location>
        <begin position="1"/>
        <end position="35"/>
    </location>
</feature>
<evidence type="ECO:0000313" key="2">
    <source>
        <dbReference type="EMBL" id="KAG5186379.1"/>
    </source>
</evidence>
<dbReference type="Proteomes" id="UP000664859">
    <property type="component" value="Unassembled WGS sequence"/>
</dbReference>
<comment type="caution">
    <text evidence="2">The sequence shown here is derived from an EMBL/GenBank/DDBJ whole genome shotgun (WGS) entry which is preliminary data.</text>
</comment>
<evidence type="ECO:0000256" key="1">
    <source>
        <dbReference type="SAM" id="MobiDB-lite"/>
    </source>
</evidence>
<gene>
    <name evidence="2" type="ORF">JKP88DRAFT_240982</name>
</gene>